<accession>A0A833X4W2</accession>
<protein>
    <recommendedName>
        <fullName evidence="5">Protein SIEVE ELEMENT OCCLUSION B-like</fullName>
    </recommendedName>
</protein>
<feature type="domain" description="Sieve element occlusion C-terminal" evidence="2">
    <location>
        <begin position="545"/>
        <end position="605"/>
    </location>
</feature>
<dbReference type="PANTHER" id="PTHR33232:SF18">
    <property type="entry name" value="PROTEIN SIEVE ELEMENT OCCLUSION B-LIKE"/>
    <property type="match status" value="1"/>
</dbReference>
<evidence type="ECO:0000313" key="3">
    <source>
        <dbReference type="EMBL" id="KAF5458861.1"/>
    </source>
</evidence>
<evidence type="ECO:0000259" key="2">
    <source>
        <dbReference type="Pfam" id="PF14577"/>
    </source>
</evidence>
<gene>
    <name evidence="3" type="ORF">F2P56_022860</name>
</gene>
<reference evidence="3" key="2">
    <citation type="submission" date="2020-03" db="EMBL/GenBank/DDBJ databases">
        <title>Walnut 2.0.</title>
        <authorList>
            <person name="Marrano A."/>
            <person name="Britton M."/>
            <person name="Zimin A.V."/>
            <person name="Zaini P.A."/>
            <person name="Workman R."/>
            <person name="Puiu D."/>
            <person name="Bianco L."/>
            <person name="Allen B.J."/>
            <person name="Troggio M."/>
            <person name="Leslie C.A."/>
            <person name="Timp W."/>
            <person name="Dendekar A."/>
            <person name="Salzberg S.L."/>
            <person name="Neale D.B."/>
        </authorList>
    </citation>
    <scope>NUCLEOTIDE SEQUENCE</scope>
    <source>
        <tissue evidence="3">Leaves</tissue>
    </source>
</reference>
<dbReference type="Gramene" id="Jr10_19200_p1">
    <property type="protein sequence ID" value="cds.Jr10_19200_p1"/>
    <property type="gene ID" value="Jr10_19200"/>
</dbReference>
<dbReference type="Proteomes" id="UP000619265">
    <property type="component" value="Unassembled WGS sequence"/>
</dbReference>
<proteinExistence type="predicted"/>
<dbReference type="GO" id="GO:0010088">
    <property type="term" value="P:phloem development"/>
    <property type="evidence" value="ECO:0007669"/>
    <property type="project" value="InterPro"/>
</dbReference>
<evidence type="ECO:0008006" key="5">
    <source>
        <dbReference type="Google" id="ProtNLM"/>
    </source>
</evidence>
<comment type="caution">
    <text evidence="3">The sequence shown here is derived from an EMBL/GenBank/DDBJ whole genome shotgun (WGS) entry which is preliminary data.</text>
</comment>
<dbReference type="AlphaFoldDB" id="A0A833X4W2"/>
<evidence type="ECO:0000259" key="1">
    <source>
        <dbReference type="Pfam" id="PF14576"/>
    </source>
</evidence>
<dbReference type="PANTHER" id="PTHR33232">
    <property type="entry name" value="PROTEIN SIEVE ELEMENT OCCLUSION B-LIKE"/>
    <property type="match status" value="1"/>
</dbReference>
<sequence length="607" mass="69054">MANHEILLPENVEQTMNGVLLLISVPSMSHDSLQNRDRLQQFFSDIKRILDLSFRMVGNILLGTDPPHRDPERQDLEGYSYNSSDDLLGKLQQISSELSACKAPGGGNELKTTISILNKLSSCSWVEKAVLVIAAFALDYRDFWGLAQLDDSLDHLAKSVGIANRVPAMPKRPDLKKCQKVIEVRKLIESTLEVITNIVVLEEISELAEKYYRNTLATATLAKCIPVHVFWAIITVVACATQMHCLSSDEEKTLELSPLSEKMNRTRNIQETQEEEFEQQREEVDKYWKTTELPQTPTKIVEAFKAMVGSCIIHGSTKKLLSIDVLKNKNVLLFISDVMDISVEEISILKLIFYGIRDKDEPYKIVWIPIVEHWTDDVQAKFDMLQSKMPWYILQGFPPTVADIQIMKNEYCSLKNKPIVVLINPQGEVVRPNALRMIRLFGMKAFPFTAEAEISIMPEGLRLQFRGRLSMPNSGPSQDDRNYTFNYGFAVSSSLRESFTTEFNKICDYITSKSLNIGIEKKLIGEGSRIRDVQKLVNKKQSDPKELLHSIQSNSGWVVLYKGTRGEIVVSDQGTIILKVMENFDYWNDAVNEFGFDQCFKCYYEGL</sequence>
<organism evidence="3 4">
    <name type="scientific">Juglans regia</name>
    <name type="common">English walnut</name>
    <dbReference type="NCBI Taxonomy" id="51240"/>
    <lineage>
        <taxon>Eukaryota</taxon>
        <taxon>Viridiplantae</taxon>
        <taxon>Streptophyta</taxon>
        <taxon>Embryophyta</taxon>
        <taxon>Tracheophyta</taxon>
        <taxon>Spermatophyta</taxon>
        <taxon>Magnoliopsida</taxon>
        <taxon>eudicotyledons</taxon>
        <taxon>Gunneridae</taxon>
        <taxon>Pentapetalae</taxon>
        <taxon>rosids</taxon>
        <taxon>fabids</taxon>
        <taxon>Fagales</taxon>
        <taxon>Juglandaceae</taxon>
        <taxon>Juglans</taxon>
    </lineage>
</organism>
<feature type="domain" description="Sieve element occlusion N-terminal" evidence="1">
    <location>
        <begin position="41"/>
        <end position="296"/>
    </location>
</feature>
<dbReference type="Pfam" id="PF14577">
    <property type="entry name" value="SEO_C"/>
    <property type="match status" value="1"/>
</dbReference>
<name>A0A833X4W2_JUGRE</name>
<dbReference type="InterPro" id="IPR027944">
    <property type="entry name" value="SEO_C"/>
</dbReference>
<reference evidence="3" key="1">
    <citation type="submission" date="2015-10" db="EMBL/GenBank/DDBJ databases">
        <authorList>
            <person name="Martinez-Garcia P.J."/>
            <person name="Crepeau M.W."/>
            <person name="Puiu D."/>
            <person name="Gonzalez-Ibeas D."/>
            <person name="Whalen J."/>
            <person name="Stevens K."/>
            <person name="Paul R."/>
            <person name="Butterfield T."/>
            <person name="Britton M."/>
            <person name="Reagan R."/>
            <person name="Chakraborty S."/>
            <person name="Walawage S.L."/>
            <person name="Vasquez-Gross H.A."/>
            <person name="Cardeno C."/>
            <person name="Famula R."/>
            <person name="Pratt K."/>
            <person name="Kuruganti S."/>
            <person name="Aradhya M.K."/>
            <person name="Leslie C.A."/>
            <person name="Dandekar A.M."/>
            <person name="Salzberg S.L."/>
            <person name="Wegrzyn J.L."/>
            <person name="Langley C.H."/>
            <person name="Neale D.B."/>
        </authorList>
    </citation>
    <scope>NUCLEOTIDE SEQUENCE</scope>
    <source>
        <tissue evidence="3">Leaves</tissue>
    </source>
</reference>
<dbReference type="InterPro" id="IPR027942">
    <property type="entry name" value="SEO_N"/>
</dbReference>
<dbReference type="Pfam" id="PF14576">
    <property type="entry name" value="SEO_N"/>
    <property type="match status" value="1"/>
</dbReference>
<dbReference type="EMBL" id="LIHL02000010">
    <property type="protein sequence ID" value="KAF5458861.1"/>
    <property type="molecule type" value="Genomic_DNA"/>
</dbReference>
<evidence type="ECO:0000313" key="4">
    <source>
        <dbReference type="Proteomes" id="UP000619265"/>
    </source>
</evidence>
<dbReference type="InterPro" id="IPR039299">
    <property type="entry name" value="SEOA"/>
</dbReference>